<feature type="signal peptide" evidence="2">
    <location>
        <begin position="1"/>
        <end position="19"/>
    </location>
</feature>
<feature type="coiled-coil region" evidence="1">
    <location>
        <begin position="30"/>
        <end position="89"/>
    </location>
</feature>
<reference evidence="4 5" key="1">
    <citation type="submission" date="2019-04" db="EMBL/GenBank/DDBJ databases">
        <title>Sulfurimonas crateris sp. nov. a facultative anaerobic sulfur-oxidizing chemolithautotrophic bacterium isolated from a terrestrial mud vulcano.</title>
        <authorList>
            <person name="Ratnikova N.M."/>
            <person name="Slobodkin A.I."/>
            <person name="Merkel A.Y."/>
            <person name="Novikov A."/>
            <person name="Bonch-Osmolovskaya E.A."/>
            <person name="Slobodkina G.B."/>
        </authorList>
    </citation>
    <scope>NUCLEOTIDE SEQUENCE [LARGE SCALE GENOMIC DNA]</scope>
    <source>
        <strain evidence="4 5">SN118</strain>
    </source>
</reference>
<dbReference type="RefSeq" id="WP_137013706.1">
    <property type="nucleotide sequence ID" value="NZ_SZPX01000005.1"/>
</dbReference>
<sequence length="198" mass="21514">MKYSILVVMLFSVSTLLGADKVQTVDTTVIEQTNAELAKVRAEVAAAKEEAAQATAQANEAKKESKRVAEELEVAKAEREEELAAAAAKEKVLKKNRTMHISVVGQGVAPMNTSSPAQAYALAKRAAIADAYRAIAEKVKGVRIDGQDTIKNMMVQRSTVRTYVQAMVRNADIVETTFKEGLCEVEMEILISHADFAQ</sequence>
<accession>A0A4U2Z708</accession>
<proteinExistence type="predicted"/>
<dbReference type="Proteomes" id="UP000309561">
    <property type="component" value="Unassembled WGS sequence"/>
</dbReference>
<feature type="chain" id="PRO_5020574415" description="Lipoprotein LPP20-like domain-containing protein" evidence="2">
    <location>
        <begin position="20"/>
        <end position="198"/>
    </location>
</feature>
<keyword evidence="1" id="KW-0175">Coiled coil</keyword>
<comment type="caution">
    <text evidence="4">The sequence shown here is derived from an EMBL/GenBank/DDBJ whole genome shotgun (WGS) entry which is preliminary data.</text>
</comment>
<evidence type="ECO:0000256" key="1">
    <source>
        <dbReference type="SAM" id="Coils"/>
    </source>
</evidence>
<dbReference type="InterPro" id="IPR024952">
    <property type="entry name" value="LPP20-like_dom"/>
</dbReference>
<evidence type="ECO:0000259" key="3">
    <source>
        <dbReference type="Pfam" id="PF02169"/>
    </source>
</evidence>
<evidence type="ECO:0000256" key="2">
    <source>
        <dbReference type="SAM" id="SignalP"/>
    </source>
</evidence>
<dbReference type="OrthoDB" id="5422143at2"/>
<protein>
    <recommendedName>
        <fullName evidence="3">Lipoprotein LPP20-like domain-containing protein</fullName>
    </recommendedName>
</protein>
<keyword evidence="5" id="KW-1185">Reference proteome</keyword>
<evidence type="ECO:0000313" key="5">
    <source>
        <dbReference type="Proteomes" id="UP000309561"/>
    </source>
</evidence>
<feature type="domain" description="Lipoprotein LPP20-like" evidence="3">
    <location>
        <begin position="119"/>
        <end position="187"/>
    </location>
</feature>
<gene>
    <name evidence="4" type="ORF">FCU45_06990</name>
</gene>
<dbReference type="AlphaFoldDB" id="A0A4U2Z708"/>
<name>A0A4U2Z708_9BACT</name>
<organism evidence="4 5">
    <name type="scientific">Sulfurimonas crateris</name>
    <dbReference type="NCBI Taxonomy" id="2574727"/>
    <lineage>
        <taxon>Bacteria</taxon>
        <taxon>Pseudomonadati</taxon>
        <taxon>Campylobacterota</taxon>
        <taxon>Epsilonproteobacteria</taxon>
        <taxon>Campylobacterales</taxon>
        <taxon>Sulfurimonadaceae</taxon>
        <taxon>Sulfurimonas</taxon>
    </lineage>
</organism>
<dbReference type="Pfam" id="PF02169">
    <property type="entry name" value="LPP20"/>
    <property type="match status" value="1"/>
</dbReference>
<keyword evidence="2" id="KW-0732">Signal</keyword>
<evidence type="ECO:0000313" key="4">
    <source>
        <dbReference type="EMBL" id="TKI69260.1"/>
    </source>
</evidence>
<dbReference type="EMBL" id="SZPX01000005">
    <property type="protein sequence ID" value="TKI69260.1"/>
    <property type="molecule type" value="Genomic_DNA"/>
</dbReference>